<dbReference type="PANTHER" id="PTHR30319">
    <property type="entry name" value="PHENYLACETIC ACID REGULATOR-RELATED TRANSCRIPTIONAL REPRESSOR"/>
    <property type="match status" value="1"/>
</dbReference>
<feature type="domain" description="Transcriptional repressor PaaX-like C-terminal" evidence="1">
    <location>
        <begin position="61"/>
        <end position="150"/>
    </location>
</feature>
<dbReference type="EMBL" id="FOKG01000010">
    <property type="protein sequence ID" value="SFB41037.1"/>
    <property type="molecule type" value="Genomic_DNA"/>
</dbReference>
<dbReference type="Proteomes" id="UP000243799">
    <property type="component" value="Unassembled WGS sequence"/>
</dbReference>
<gene>
    <name evidence="2" type="ORF">SAMN05216266_110131</name>
</gene>
<keyword evidence="3" id="KW-1185">Reference proteome</keyword>
<accession>A0A1I1AT24</accession>
<dbReference type="InterPro" id="IPR013225">
    <property type="entry name" value="PaaX_C"/>
</dbReference>
<proteinExistence type="predicted"/>
<dbReference type="GO" id="GO:0006351">
    <property type="term" value="P:DNA-templated transcription"/>
    <property type="evidence" value="ECO:0007669"/>
    <property type="project" value="TreeGrafter"/>
</dbReference>
<dbReference type="Pfam" id="PF08223">
    <property type="entry name" value="PaaX_C"/>
    <property type="match status" value="1"/>
</dbReference>
<dbReference type="AlphaFoldDB" id="A0A1I1AT24"/>
<evidence type="ECO:0000259" key="1">
    <source>
        <dbReference type="Pfam" id="PF08223"/>
    </source>
</evidence>
<dbReference type="Gene3D" id="1.20.58.1460">
    <property type="match status" value="1"/>
</dbReference>
<dbReference type="STRING" id="490629.SAMN05216266_110131"/>
<dbReference type="PANTHER" id="PTHR30319:SF1">
    <property type="entry name" value="TRANSCRIPTIONAL REPRESSOR PAAX"/>
    <property type="match status" value="1"/>
</dbReference>
<sequence>MTGGSSRCSPFRSPNATNATCFAPNWSDSGSAPRLPASGSPRRICTSRRPRCCADSGRQWWDLDELESLYLEFLAEHNPTRYRWQRRRKVGERNAFVDYVRLLTDWRRLPYLDPGLPTELLPPNWVGLRAADLFFTLQARLVDAARAHVERTTAN</sequence>
<reference evidence="3" key="1">
    <citation type="submission" date="2016-10" db="EMBL/GenBank/DDBJ databases">
        <authorList>
            <person name="Varghese N."/>
            <person name="Submissions S."/>
        </authorList>
    </citation>
    <scope>NUCLEOTIDE SEQUENCE [LARGE SCALE GENOMIC DNA]</scope>
    <source>
        <strain evidence="3">CGMCC 4.3568</strain>
    </source>
</reference>
<evidence type="ECO:0000313" key="2">
    <source>
        <dbReference type="EMBL" id="SFB41037.1"/>
    </source>
</evidence>
<protein>
    <submittedName>
        <fullName evidence="2">PaaX-like protein C-terminal domain-containing protein</fullName>
    </submittedName>
</protein>
<evidence type="ECO:0000313" key="3">
    <source>
        <dbReference type="Proteomes" id="UP000243799"/>
    </source>
</evidence>
<name>A0A1I1AT24_9PSEU</name>
<organism evidence="2 3">
    <name type="scientific">Amycolatopsis marina</name>
    <dbReference type="NCBI Taxonomy" id="490629"/>
    <lineage>
        <taxon>Bacteria</taxon>
        <taxon>Bacillati</taxon>
        <taxon>Actinomycetota</taxon>
        <taxon>Actinomycetes</taxon>
        <taxon>Pseudonocardiales</taxon>
        <taxon>Pseudonocardiaceae</taxon>
        <taxon>Amycolatopsis</taxon>
    </lineage>
</organism>